<evidence type="ECO:0000256" key="16">
    <source>
        <dbReference type="ARBA" id="ARBA00022777"/>
    </source>
</evidence>
<evidence type="ECO:0000256" key="12">
    <source>
        <dbReference type="ARBA" id="ARBA00013253"/>
    </source>
</evidence>
<dbReference type="PROSITE" id="PS00793">
    <property type="entry name" value="DHPS_2"/>
    <property type="match status" value="1"/>
</dbReference>
<gene>
    <name evidence="26" type="ORF">KUCA_T00002841001</name>
</gene>
<dbReference type="Gene3D" id="3.30.1130.10">
    <property type="match status" value="2"/>
</dbReference>
<comment type="pathway">
    <text evidence="7">Cofactor biosynthesis; tetrahydrofolate biosynthesis; 2-amino-4-hydroxy-6-hydroxymethyl-7,8-dihydropteridine diphosphate from 7,8-dihydroneopterin triphosphate: step 4/4.</text>
</comment>
<dbReference type="InterPro" id="IPR011005">
    <property type="entry name" value="Dihydropteroate_synth-like_sf"/>
</dbReference>
<dbReference type="GO" id="GO:0046656">
    <property type="term" value="P:folic acid biosynthetic process"/>
    <property type="evidence" value="ECO:0007669"/>
    <property type="project" value="UniProtKB-KW"/>
</dbReference>
<keyword evidence="16" id="KW-0418">Kinase</keyword>
<evidence type="ECO:0000256" key="20">
    <source>
        <dbReference type="ARBA" id="ARBA00023268"/>
    </source>
</evidence>
<dbReference type="GO" id="GO:0005524">
    <property type="term" value="F:ATP binding"/>
    <property type="evidence" value="ECO:0007669"/>
    <property type="project" value="UniProtKB-KW"/>
</dbReference>
<comment type="catalytic activity">
    <reaction evidence="2">
        <text>6-hydroxymethyl-7,8-dihydropterin + ATP = (7,8-dihydropterin-6-yl)methyl diphosphate + AMP + H(+)</text>
        <dbReference type="Rhea" id="RHEA:11412"/>
        <dbReference type="ChEBI" id="CHEBI:15378"/>
        <dbReference type="ChEBI" id="CHEBI:30616"/>
        <dbReference type="ChEBI" id="CHEBI:44841"/>
        <dbReference type="ChEBI" id="CHEBI:72950"/>
        <dbReference type="ChEBI" id="CHEBI:456215"/>
        <dbReference type="EC" id="2.7.6.3"/>
    </reaction>
</comment>
<keyword evidence="17" id="KW-0067">ATP-binding</keyword>
<dbReference type="EC" id="4.1.2.25" evidence="11"/>
<evidence type="ECO:0000256" key="1">
    <source>
        <dbReference type="ARBA" id="ARBA00000012"/>
    </source>
</evidence>
<evidence type="ECO:0000256" key="10">
    <source>
        <dbReference type="ARBA" id="ARBA00012458"/>
    </source>
</evidence>
<dbReference type="OrthoDB" id="615426at2759"/>
<evidence type="ECO:0000256" key="2">
    <source>
        <dbReference type="ARBA" id="ARBA00000198"/>
    </source>
</evidence>
<dbReference type="NCBIfam" id="TIGR01496">
    <property type="entry name" value="DHPS"/>
    <property type="match status" value="1"/>
</dbReference>
<name>W6MP58_9ASCO</name>
<evidence type="ECO:0000256" key="7">
    <source>
        <dbReference type="ARBA" id="ARBA00005051"/>
    </source>
</evidence>
<comment type="catalytic activity">
    <reaction evidence="3">
        <text>7,8-dihydroneopterin = 6-hydroxymethyl-7,8-dihydropterin + glycolaldehyde</text>
        <dbReference type="Rhea" id="RHEA:10540"/>
        <dbReference type="ChEBI" id="CHEBI:17001"/>
        <dbReference type="ChEBI" id="CHEBI:17071"/>
        <dbReference type="ChEBI" id="CHEBI:44841"/>
        <dbReference type="EC" id="4.1.2.25"/>
    </reaction>
</comment>
<comment type="similarity">
    <text evidence="22">In the central section; belongs to the HPPK family.</text>
</comment>
<dbReference type="GO" id="GO:0004150">
    <property type="term" value="F:dihydroneopterin aldolase activity"/>
    <property type="evidence" value="ECO:0007669"/>
    <property type="project" value="UniProtKB-EC"/>
</dbReference>
<keyword evidence="15" id="KW-0547">Nucleotide-binding</keyword>
<dbReference type="GO" id="GO:0003848">
    <property type="term" value="F:2-amino-4-hydroxy-6-hydroxymethyldihydropteridine diphosphokinase activity"/>
    <property type="evidence" value="ECO:0007669"/>
    <property type="project" value="UniProtKB-EC"/>
</dbReference>
<dbReference type="InterPro" id="IPR035907">
    <property type="entry name" value="Hppk_sf"/>
</dbReference>
<comment type="cofactor">
    <cofactor evidence="4">
        <name>Mg(2+)</name>
        <dbReference type="ChEBI" id="CHEBI:18420"/>
    </cofactor>
</comment>
<evidence type="ECO:0000256" key="8">
    <source>
        <dbReference type="ARBA" id="ARBA00009640"/>
    </source>
</evidence>
<evidence type="ECO:0000256" key="9">
    <source>
        <dbReference type="ARBA" id="ARBA00009951"/>
    </source>
</evidence>
<dbReference type="EC" id="2.7.6.3" evidence="12"/>
<dbReference type="SUPFAM" id="SSF55083">
    <property type="entry name" value="6-hydroxymethyl-7,8-dihydropterin pyrophosphokinase, HPPK"/>
    <property type="match status" value="1"/>
</dbReference>
<dbReference type="PANTHER" id="PTHR20941:SF1">
    <property type="entry name" value="FOLIC ACID SYNTHESIS PROTEIN FOL1"/>
    <property type="match status" value="1"/>
</dbReference>
<evidence type="ECO:0000256" key="5">
    <source>
        <dbReference type="ARBA" id="ARBA00004763"/>
    </source>
</evidence>
<dbReference type="SUPFAM" id="SSF55620">
    <property type="entry name" value="Tetrahydrobiopterin biosynthesis enzymes-like"/>
    <property type="match status" value="2"/>
</dbReference>
<evidence type="ECO:0000256" key="18">
    <source>
        <dbReference type="ARBA" id="ARBA00022842"/>
    </source>
</evidence>
<dbReference type="Pfam" id="PF02152">
    <property type="entry name" value="FolB"/>
    <property type="match status" value="2"/>
</dbReference>
<dbReference type="NCBIfam" id="TIGR00526">
    <property type="entry name" value="folB_dom"/>
    <property type="match status" value="2"/>
</dbReference>
<dbReference type="SUPFAM" id="SSF51717">
    <property type="entry name" value="Dihydropteroate synthetase-like"/>
    <property type="match status" value="1"/>
</dbReference>
<dbReference type="STRING" id="1382522.W6MP58"/>
<dbReference type="GeneID" id="34520252"/>
<dbReference type="CDD" id="cd00739">
    <property type="entry name" value="DHPS"/>
    <property type="match status" value="1"/>
</dbReference>
<evidence type="ECO:0000256" key="14">
    <source>
        <dbReference type="ARBA" id="ARBA00022723"/>
    </source>
</evidence>
<evidence type="ECO:0000256" key="19">
    <source>
        <dbReference type="ARBA" id="ARBA00022909"/>
    </source>
</evidence>
<dbReference type="CDD" id="cd00483">
    <property type="entry name" value="HPPK"/>
    <property type="match status" value="1"/>
</dbReference>
<evidence type="ECO:0000256" key="6">
    <source>
        <dbReference type="ARBA" id="ARBA00005013"/>
    </source>
</evidence>
<dbReference type="InterPro" id="IPR000489">
    <property type="entry name" value="Pterin-binding_dom"/>
</dbReference>
<comment type="catalytic activity">
    <reaction evidence="1">
        <text>(7,8-dihydropterin-6-yl)methyl diphosphate + 4-aminobenzoate = 7,8-dihydropteroate + diphosphate</text>
        <dbReference type="Rhea" id="RHEA:19949"/>
        <dbReference type="ChEBI" id="CHEBI:17836"/>
        <dbReference type="ChEBI" id="CHEBI:17839"/>
        <dbReference type="ChEBI" id="CHEBI:33019"/>
        <dbReference type="ChEBI" id="CHEBI:72950"/>
        <dbReference type="EC" id="2.5.1.15"/>
    </reaction>
</comment>
<dbReference type="SMART" id="SM00905">
    <property type="entry name" value="FolB"/>
    <property type="match status" value="2"/>
</dbReference>
<dbReference type="InterPro" id="IPR045031">
    <property type="entry name" value="DHP_synth-like"/>
</dbReference>
<dbReference type="GO" id="GO:0004156">
    <property type="term" value="F:dihydropteroate synthase activity"/>
    <property type="evidence" value="ECO:0007669"/>
    <property type="project" value="UniProtKB-EC"/>
</dbReference>
<dbReference type="InterPro" id="IPR006157">
    <property type="entry name" value="FolB_dom"/>
</dbReference>
<accession>W6MP58</accession>
<dbReference type="RefSeq" id="XP_022458864.1">
    <property type="nucleotide sequence ID" value="XM_022603127.1"/>
</dbReference>
<comment type="similarity">
    <text evidence="9">In the C-terminal section; belongs to the DHPS family.</text>
</comment>
<evidence type="ECO:0000256" key="13">
    <source>
        <dbReference type="ARBA" id="ARBA00022679"/>
    </source>
</evidence>
<dbReference type="UniPathway" id="UPA00077">
    <property type="reaction ID" value="UER00155"/>
</dbReference>
<dbReference type="HOGENOM" id="CLU_008023_2_0_1"/>
<dbReference type="GO" id="GO:0046654">
    <property type="term" value="P:tetrahydrofolate biosynthetic process"/>
    <property type="evidence" value="ECO:0007669"/>
    <property type="project" value="UniProtKB-UniPathway"/>
</dbReference>
<dbReference type="GO" id="GO:0005740">
    <property type="term" value="C:mitochondrial envelope"/>
    <property type="evidence" value="ECO:0007669"/>
    <property type="project" value="EnsemblFungi"/>
</dbReference>
<dbReference type="GO" id="GO:0016301">
    <property type="term" value="F:kinase activity"/>
    <property type="evidence" value="ECO:0007669"/>
    <property type="project" value="UniProtKB-KW"/>
</dbReference>
<evidence type="ECO:0000256" key="4">
    <source>
        <dbReference type="ARBA" id="ARBA00001946"/>
    </source>
</evidence>
<dbReference type="InterPro" id="IPR000550">
    <property type="entry name" value="Hppk"/>
</dbReference>
<sequence length="810" mass="88192">MASGAFRGFFPLSATLKPTERLSTVYLSPTIPIHALRSAMGSTRNLGVLAAKKDTVFVDGLKIDAITGRDFWNRPVPQPLAVSLTLGADLKEAAATDDLRYSLNYAVVSSKVLDHFRSHSNVNFGSIERIAEEAVRLALDACGTDVARVGVESEKSEIRCRAMEVELERSLSDGKLTSVSPDVVSVHDLQLLTVIGVFTFERYQRQIVRISLKMEYGAPLTSIKARYFDAVKQVVDYVENSNFKTVEALVSNVASLVMTVDPNVDACTAEVTKPNAILASDGVGVSVTRLRSEIAPVREIDTANKTSETGAHAFSIPNLNKSTTFDESSDAIHIAYLAFGSNQGNQVKNIQQALQALEKRGVEVLNSSTLYVSKPMYYLDQPDFVNGAVKVKTTLSPHELLRTVKAIEYEDMGRVKKIENGPRAIDLDILLYDGTIVDDPDLKIPHIGIVDRSFVLAPLCELVGPDEIHPVTAEPFHDHLAQILKKEVDRSVQTSSDLLNVVPIPRLVEKYDGSGKGSLQGLRFDTFGNSGKTKVMGILNVTPDSFSDGGSNDSAEKVLAKVQEMFLAGVEIIDIGGCSTRPGSDQPSEKEELDRVIPAVKLIRSEAKYDGILISVDTYRSQVAKQSLAEGADIINDVSGGLFDEQMYSVVAAAGAPYIVGHLRGDIATMAKLNQYGDLVQETCDELAILVDRAITAGIRRWQLMIDPGLGFSKASTQNLEIIRRTPEMKKYGSTIEDRFVSFARLPFLLGPSRKKFIGELTDVSVAKDRVVGSVAAVMACISYGSDMVRVHDFKETKEACAVGDAIYRG</sequence>
<dbReference type="Pfam" id="PF01288">
    <property type="entry name" value="HPPK"/>
    <property type="match status" value="1"/>
</dbReference>
<dbReference type="InterPro" id="IPR043133">
    <property type="entry name" value="GTP-CH-I_C/QueF"/>
</dbReference>
<protein>
    <recommendedName>
        <fullName evidence="23">Folic acid synthesis protein FOL1</fullName>
        <ecNumber evidence="10">2.5.1.15</ecNumber>
        <ecNumber evidence="12">2.7.6.3</ecNumber>
        <ecNumber evidence="11">4.1.2.25</ecNumber>
    </recommendedName>
    <alternativeName>
        <fullName evidence="24">Folic acid synthesis protein fol1</fullName>
    </alternativeName>
</protein>
<evidence type="ECO:0000256" key="21">
    <source>
        <dbReference type="ARBA" id="ARBA00058009"/>
    </source>
</evidence>
<evidence type="ECO:0000313" key="26">
    <source>
        <dbReference type="EMBL" id="CDK26867.1"/>
    </source>
</evidence>
<dbReference type="PROSITE" id="PS50972">
    <property type="entry name" value="PTERIN_BINDING"/>
    <property type="match status" value="1"/>
</dbReference>
<comment type="similarity">
    <text evidence="8">In the N-terminal section; belongs to the DHNA family.</text>
</comment>
<dbReference type="Gene3D" id="3.20.20.20">
    <property type="entry name" value="Dihydropteroate synthase-like"/>
    <property type="match status" value="1"/>
</dbReference>
<dbReference type="InterPro" id="IPR006390">
    <property type="entry name" value="DHP_synth_dom"/>
</dbReference>
<evidence type="ECO:0000256" key="24">
    <source>
        <dbReference type="ARBA" id="ARBA00068111"/>
    </source>
</evidence>
<evidence type="ECO:0000256" key="22">
    <source>
        <dbReference type="ARBA" id="ARBA00061548"/>
    </source>
</evidence>
<dbReference type="PANTHER" id="PTHR20941">
    <property type="entry name" value="FOLATE SYNTHESIS PROTEINS"/>
    <property type="match status" value="1"/>
</dbReference>
<dbReference type="AlphaFoldDB" id="W6MP58"/>
<dbReference type="EMBL" id="HG793127">
    <property type="protein sequence ID" value="CDK26867.1"/>
    <property type="molecule type" value="Genomic_DNA"/>
</dbReference>
<evidence type="ECO:0000256" key="23">
    <source>
        <dbReference type="ARBA" id="ARBA00067568"/>
    </source>
</evidence>
<keyword evidence="13" id="KW-0808">Transferase</keyword>
<evidence type="ECO:0000313" key="27">
    <source>
        <dbReference type="Proteomes" id="UP000019384"/>
    </source>
</evidence>
<dbReference type="FunFam" id="3.20.20.20:FF:000006">
    <property type="entry name" value="Dihydropteroate synthase"/>
    <property type="match status" value="1"/>
</dbReference>
<keyword evidence="18" id="KW-0460">Magnesium</keyword>
<dbReference type="NCBIfam" id="TIGR01498">
    <property type="entry name" value="folK"/>
    <property type="match status" value="1"/>
</dbReference>
<proteinExistence type="inferred from homology"/>
<evidence type="ECO:0000256" key="15">
    <source>
        <dbReference type="ARBA" id="ARBA00022741"/>
    </source>
</evidence>
<organism evidence="26 27">
    <name type="scientific">Kuraishia capsulata CBS 1993</name>
    <dbReference type="NCBI Taxonomy" id="1382522"/>
    <lineage>
        <taxon>Eukaryota</taxon>
        <taxon>Fungi</taxon>
        <taxon>Dikarya</taxon>
        <taxon>Ascomycota</taxon>
        <taxon>Saccharomycotina</taxon>
        <taxon>Pichiomycetes</taxon>
        <taxon>Pichiales</taxon>
        <taxon>Pichiaceae</taxon>
        <taxon>Kuraishia</taxon>
    </lineage>
</organism>
<comment type="function">
    <text evidence="21">Catalyzes three sequential steps of tetrahydrofolate biosynthesis.</text>
</comment>
<dbReference type="Proteomes" id="UP000019384">
    <property type="component" value="Unassembled WGS sequence"/>
</dbReference>
<dbReference type="PROSITE" id="PS00792">
    <property type="entry name" value="DHPS_1"/>
    <property type="match status" value="1"/>
</dbReference>
<reference evidence="26" key="2">
    <citation type="submission" date="2014-02" db="EMBL/GenBank/DDBJ databases">
        <title>Complete DNA sequence of /Kuraishia capsulata/ illustrates novel genomic features among budding yeasts (/Saccharomycotina/).</title>
        <authorList>
            <person name="Morales L."/>
            <person name="Noel B."/>
            <person name="Porcel B."/>
            <person name="Marcet-Houben M."/>
            <person name="Hullo M-F."/>
            <person name="Sacerdot C."/>
            <person name="Tekaia F."/>
            <person name="Leh-Louis V."/>
            <person name="Despons L."/>
            <person name="Khanna V."/>
            <person name="Aury J-M."/>
            <person name="Barbe V."/>
            <person name="Couloux A."/>
            <person name="Labadie K."/>
            <person name="Pelletier E."/>
            <person name="Souciet J-L."/>
            <person name="Boekhout T."/>
            <person name="Gabaldon T."/>
            <person name="Wincker P."/>
            <person name="Dujon B."/>
        </authorList>
    </citation>
    <scope>NUCLEOTIDE SEQUENCE</scope>
    <source>
        <strain evidence="26">CBS 1993</strain>
    </source>
</reference>
<evidence type="ECO:0000256" key="3">
    <source>
        <dbReference type="ARBA" id="ARBA00001353"/>
    </source>
</evidence>
<keyword evidence="19" id="KW-0289">Folate biosynthesis</keyword>
<comment type="pathway">
    <text evidence="5">Cofactor biosynthesis; tetrahydrofolate biosynthesis; 7,8-dihydrofolate from 2-amino-4-hydroxy-6-hydroxymethyl-7,8-dihydropteridine diphosphate and 4-aminobenzoate: step 1/2.</text>
</comment>
<dbReference type="Pfam" id="PF00809">
    <property type="entry name" value="Pterin_bind"/>
    <property type="match status" value="1"/>
</dbReference>
<comment type="pathway">
    <text evidence="6">Cofactor biosynthesis; tetrahydrofolate biosynthesis; 2-amino-4-hydroxy-6-hydroxymethyl-7,8-dihydropteridine diphosphate from 7,8-dihydroneopterin triphosphate: step 3/4.</text>
</comment>
<keyword evidence="14" id="KW-0479">Metal-binding</keyword>
<keyword evidence="27" id="KW-1185">Reference proteome</keyword>
<evidence type="ECO:0000256" key="11">
    <source>
        <dbReference type="ARBA" id="ARBA00013043"/>
    </source>
</evidence>
<dbReference type="Gene3D" id="3.30.70.560">
    <property type="entry name" value="7,8-Dihydro-6-hydroxymethylpterin-pyrophosphokinase HPPK"/>
    <property type="match status" value="1"/>
</dbReference>
<dbReference type="GO" id="GO:0046872">
    <property type="term" value="F:metal ion binding"/>
    <property type="evidence" value="ECO:0007669"/>
    <property type="project" value="UniProtKB-KW"/>
</dbReference>
<reference evidence="26" key="1">
    <citation type="submission" date="2013-12" db="EMBL/GenBank/DDBJ databases">
        <authorList>
            <person name="Genoscope - CEA"/>
        </authorList>
    </citation>
    <scope>NUCLEOTIDE SEQUENCE</scope>
    <source>
        <strain evidence="26">CBS 1993</strain>
    </source>
</reference>
<dbReference type="EC" id="2.5.1.15" evidence="10"/>
<feature type="domain" description="Pterin-binding" evidence="25">
    <location>
        <begin position="533"/>
        <end position="802"/>
    </location>
</feature>
<evidence type="ECO:0000259" key="25">
    <source>
        <dbReference type="PROSITE" id="PS50972"/>
    </source>
</evidence>
<evidence type="ECO:0000256" key="17">
    <source>
        <dbReference type="ARBA" id="ARBA00022840"/>
    </source>
</evidence>
<keyword evidence="20" id="KW-0511">Multifunctional enzyme</keyword>